<dbReference type="STRING" id="930990.A0A067M000"/>
<dbReference type="AlphaFoldDB" id="A0A067M000"/>
<evidence type="ECO:0000313" key="3">
    <source>
        <dbReference type="Proteomes" id="UP000027195"/>
    </source>
</evidence>
<gene>
    <name evidence="2" type="ORF">BOTBODRAFT_71641</name>
</gene>
<dbReference type="Pfam" id="PF03732">
    <property type="entry name" value="Retrotrans_gag"/>
    <property type="match status" value="1"/>
</dbReference>
<organism evidence="2 3">
    <name type="scientific">Botryobasidium botryosum (strain FD-172 SS1)</name>
    <dbReference type="NCBI Taxonomy" id="930990"/>
    <lineage>
        <taxon>Eukaryota</taxon>
        <taxon>Fungi</taxon>
        <taxon>Dikarya</taxon>
        <taxon>Basidiomycota</taxon>
        <taxon>Agaricomycotina</taxon>
        <taxon>Agaricomycetes</taxon>
        <taxon>Cantharellales</taxon>
        <taxon>Botryobasidiaceae</taxon>
        <taxon>Botryobasidium</taxon>
    </lineage>
</organism>
<dbReference type="EMBL" id="KL198083">
    <property type="protein sequence ID" value="KDQ09063.1"/>
    <property type="molecule type" value="Genomic_DNA"/>
</dbReference>
<evidence type="ECO:0000313" key="2">
    <source>
        <dbReference type="EMBL" id="KDQ09063.1"/>
    </source>
</evidence>
<feature type="non-terminal residue" evidence="2">
    <location>
        <position position="1"/>
    </location>
</feature>
<feature type="domain" description="Retrotransposon gag" evidence="1">
    <location>
        <begin position="37"/>
        <end position="121"/>
    </location>
</feature>
<feature type="non-terminal residue" evidence="2">
    <location>
        <position position="153"/>
    </location>
</feature>
<dbReference type="InParanoid" id="A0A067M000"/>
<dbReference type="HOGENOM" id="CLU_108608_1_0_1"/>
<dbReference type="Proteomes" id="UP000027195">
    <property type="component" value="Unassembled WGS sequence"/>
</dbReference>
<name>A0A067M000_BOTB1</name>
<dbReference type="InterPro" id="IPR005162">
    <property type="entry name" value="Retrotrans_gag_dom"/>
</dbReference>
<keyword evidence="3" id="KW-1185">Reference proteome</keyword>
<dbReference type="OrthoDB" id="3267748at2759"/>
<protein>
    <recommendedName>
        <fullName evidence="1">Retrotransposon gag domain-containing protein</fullName>
    </recommendedName>
</protein>
<accession>A0A067M000</accession>
<proteinExistence type="predicted"/>
<reference evidence="3" key="1">
    <citation type="journal article" date="2014" name="Proc. Natl. Acad. Sci. U.S.A.">
        <title>Extensive sampling of basidiomycete genomes demonstrates inadequacy of the white-rot/brown-rot paradigm for wood decay fungi.</title>
        <authorList>
            <person name="Riley R."/>
            <person name="Salamov A.A."/>
            <person name="Brown D.W."/>
            <person name="Nagy L.G."/>
            <person name="Floudas D."/>
            <person name="Held B.W."/>
            <person name="Levasseur A."/>
            <person name="Lombard V."/>
            <person name="Morin E."/>
            <person name="Otillar R."/>
            <person name="Lindquist E.A."/>
            <person name="Sun H."/>
            <person name="LaButti K.M."/>
            <person name="Schmutz J."/>
            <person name="Jabbour D."/>
            <person name="Luo H."/>
            <person name="Baker S.E."/>
            <person name="Pisabarro A.G."/>
            <person name="Walton J.D."/>
            <person name="Blanchette R.A."/>
            <person name="Henrissat B."/>
            <person name="Martin F."/>
            <person name="Cullen D."/>
            <person name="Hibbett D.S."/>
            <person name="Grigoriev I.V."/>
        </authorList>
    </citation>
    <scope>NUCLEOTIDE SEQUENCE [LARGE SCALE GENOMIC DNA]</scope>
    <source>
        <strain evidence="3">FD-172 SS1</strain>
    </source>
</reference>
<sequence length="153" mass="18226">YDGTVNFNQFERWTFNIDSYFTLTGVEEENMCVLHIMTFLTGKAADWYLDYVLPNVQQYDIKRIYRDLFDYCFSPEFRVEMRHKFKKSKQGQRSVKDYIHDLRNLAKRLPDKTERNITIQFWDGVVPYLCTKLAEGGYNAELTSLDEMLEAAE</sequence>
<evidence type="ECO:0000259" key="1">
    <source>
        <dbReference type="Pfam" id="PF03732"/>
    </source>
</evidence>